<evidence type="ECO:0000313" key="4">
    <source>
        <dbReference type="Proteomes" id="UP000800092"/>
    </source>
</evidence>
<feature type="compositionally biased region" description="Acidic residues" evidence="1">
    <location>
        <begin position="375"/>
        <end position="391"/>
    </location>
</feature>
<feature type="compositionally biased region" description="Basic and acidic residues" evidence="1">
    <location>
        <begin position="258"/>
        <end position="282"/>
    </location>
</feature>
<dbReference type="GO" id="GO:0006511">
    <property type="term" value="P:ubiquitin-dependent protein catabolic process"/>
    <property type="evidence" value="ECO:0007669"/>
    <property type="project" value="TreeGrafter"/>
</dbReference>
<dbReference type="Gene3D" id="1.10.8.10">
    <property type="entry name" value="DNA helicase RuvA subunit, C-terminal domain"/>
    <property type="match status" value="1"/>
</dbReference>
<keyword evidence="4" id="KW-1185">Reference proteome</keyword>
<evidence type="ECO:0000259" key="2">
    <source>
        <dbReference type="PROSITE" id="PS51140"/>
    </source>
</evidence>
<dbReference type="InterPro" id="IPR003892">
    <property type="entry name" value="CUE"/>
</dbReference>
<dbReference type="CDD" id="cd14372">
    <property type="entry name" value="CUE_Cue5p_like"/>
    <property type="match status" value="1"/>
</dbReference>
<dbReference type="PANTHER" id="PTHR16461:SF5">
    <property type="entry name" value="TOLL-INTERACTING PROTEIN"/>
    <property type="match status" value="1"/>
</dbReference>
<dbReference type="InterPro" id="IPR009060">
    <property type="entry name" value="UBA-like_sf"/>
</dbReference>
<dbReference type="AlphaFoldDB" id="A0A6A6H9S1"/>
<feature type="compositionally biased region" description="Low complexity" evidence="1">
    <location>
        <begin position="341"/>
        <end position="363"/>
    </location>
</feature>
<dbReference type="SMART" id="SM00546">
    <property type="entry name" value="CUE"/>
    <property type="match status" value="1"/>
</dbReference>
<feature type="region of interest" description="Disordered" evidence="1">
    <location>
        <begin position="118"/>
        <end position="456"/>
    </location>
</feature>
<accession>A0A6A6H9S1</accession>
<feature type="compositionally biased region" description="Basic and acidic residues" evidence="1">
    <location>
        <begin position="1"/>
        <end position="12"/>
    </location>
</feature>
<dbReference type="PANTHER" id="PTHR16461">
    <property type="entry name" value="TOLL-INTERACTING PROTEIN"/>
    <property type="match status" value="1"/>
</dbReference>
<protein>
    <recommendedName>
        <fullName evidence="2">CUE domain-containing protein</fullName>
    </recommendedName>
</protein>
<feature type="region of interest" description="Disordered" evidence="1">
    <location>
        <begin position="1"/>
        <end position="82"/>
    </location>
</feature>
<feature type="compositionally biased region" description="Basic and acidic residues" evidence="1">
    <location>
        <begin position="197"/>
        <end position="209"/>
    </location>
</feature>
<reference evidence="3" key="1">
    <citation type="journal article" date="2020" name="Stud. Mycol.">
        <title>101 Dothideomycetes genomes: a test case for predicting lifestyles and emergence of pathogens.</title>
        <authorList>
            <person name="Haridas S."/>
            <person name="Albert R."/>
            <person name="Binder M."/>
            <person name="Bloem J."/>
            <person name="Labutti K."/>
            <person name="Salamov A."/>
            <person name="Andreopoulos B."/>
            <person name="Baker S."/>
            <person name="Barry K."/>
            <person name="Bills G."/>
            <person name="Bluhm B."/>
            <person name="Cannon C."/>
            <person name="Castanera R."/>
            <person name="Culley D."/>
            <person name="Daum C."/>
            <person name="Ezra D."/>
            <person name="Gonzalez J."/>
            <person name="Henrissat B."/>
            <person name="Kuo A."/>
            <person name="Liang C."/>
            <person name="Lipzen A."/>
            <person name="Lutzoni F."/>
            <person name="Magnuson J."/>
            <person name="Mondo S."/>
            <person name="Nolan M."/>
            <person name="Ohm R."/>
            <person name="Pangilinan J."/>
            <person name="Park H.-J."/>
            <person name="Ramirez L."/>
            <person name="Alfaro M."/>
            <person name="Sun H."/>
            <person name="Tritt A."/>
            <person name="Yoshinaga Y."/>
            <person name="Zwiers L.-H."/>
            <person name="Turgeon B."/>
            <person name="Goodwin S."/>
            <person name="Spatafora J."/>
            <person name="Crous P."/>
            <person name="Grigoriev I."/>
        </authorList>
    </citation>
    <scope>NUCLEOTIDE SEQUENCE</scope>
    <source>
        <strain evidence="3">Tuck. ex Michener</strain>
    </source>
</reference>
<name>A0A6A6H9S1_VIRVR</name>
<dbReference type="EMBL" id="ML991797">
    <property type="protein sequence ID" value="KAF2234598.1"/>
    <property type="molecule type" value="Genomic_DNA"/>
</dbReference>
<feature type="compositionally biased region" description="Acidic residues" evidence="1">
    <location>
        <begin position="283"/>
        <end position="297"/>
    </location>
</feature>
<feature type="compositionally biased region" description="Basic and acidic residues" evidence="1">
    <location>
        <begin position="392"/>
        <end position="408"/>
    </location>
</feature>
<proteinExistence type="predicted"/>
<dbReference type="OrthoDB" id="9942608at2759"/>
<dbReference type="SUPFAM" id="SSF46934">
    <property type="entry name" value="UBA-like"/>
    <property type="match status" value="1"/>
</dbReference>
<evidence type="ECO:0000256" key="1">
    <source>
        <dbReference type="SAM" id="MobiDB-lite"/>
    </source>
</evidence>
<feature type="domain" description="CUE" evidence="2">
    <location>
        <begin position="75"/>
        <end position="119"/>
    </location>
</feature>
<dbReference type="PROSITE" id="PS51140">
    <property type="entry name" value="CUE"/>
    <property type="match status" value="1"/>
</dbReference>
<dbReference type="GO" id="GO:0043130">
    <property type="term" value="F:ubiquitin binding"/>
    <property type="evidence" value="ECO:0007669"/>
    <property type="project" value="InterPro"/>
</dbReference>
<sequence length="456" mass="49864">MAETESSEKSRTGAESPTTARELDWDDDEGHENSATPAHEGTPSQPKTTTAVPPTQAAAPTQEEAPPAKPPRPMSPQAQAEATLIEAFPDMDAKVVKAVLVASGGKVEPAFNALLGMSDPSFKAEEEAPPPQPPRRTQPRTQLEADELYARQLNEHYNAARYSQRQGEDRGPPLPRRRQQNYEEDDGETSPSFFDEELPKIQENIRKGFQDTQRTVNRWISDFKRRMDGSDDEDIPAKTGTPERPNYGSSSSQPPYGTRRDSQRARPSGDRERYDSDPHVLDDDFTQLELRDDEETTPELPTRRSTRPLANPDLFKPTPTHPPSAPQSGPVDEVDAALYRQPSPAAGGQSGSNSNSNNKPGSKWQPLTSVAPQPEPEDSDPFSVGDDEEEVVVEKGRDLRPEDSERLKKAAVTESAGAAGQEGEGGSKGELRPAERSGSTVQKDAEAEKLLSPSTK</sequence>
<dbReference type="FunFam" id="1.10.8.10:FF:000064">
    <property type="entry name" value="Similar to CUE domain-containing protein"/>
    <property type="match status" value="1"/>
</dbReference>
<organism evidence="3 4">
    <name type="scientific">Viridothelium virens</name>
    <name type="common">Speckled blister lichen</name>
    <name type="synonym">Trypethelium virens</name>
    <dbReference type="NCBI Taxonomy" id="1048519"/>
    <lineage>
        <taxon>Eukaryota</taxon>
        <taxon>Fungi</taxon>
        <taxon>Dikarya</taxon>
        <taxon>Ascomycota</taxon>
        <taxon>Pezizomycotina</taxon>
        <taxon>Dothideomycetes</taxon>
        <taxon>Dothideomycetes incertae sedis</taxon>
        <taxon>Trypetheliales</taxon>
        <taxon>Trypetheliaceae</taxon>
        <taxon>Viridothelium</taxon>
    </lineage>
</organism>
<feature type="compositionally biased region" description="Basic and acidic residues" evidence="1">
    <location>
        <begin position="425"/>
        <end position="435"/>
    </location>
</feature>
<feature type="compositionally biased region" description="Low complexity" evidence="1">
    <location>
        <begin position="46"/>
        <end position="65"/>
    </location>
</feature>
<evidence type="ECO:0000313" key="3">
    <source>
        <dbReference type="EMBL" id="KAF2234598.1"/>
    </source>
</evidence>
<dbReference type="GO" id="GO:0005737">
    <property type="term" value="C:cytoplasm"/>
    <property type="evidence" value="ECO:0007669"/>
    <property type="project" value="TreeGrafter"/>
</dbReference>
<dbReference type="GO" id="GO:0031624">
    <property type="term" value="F:ubiquitin conjugating enzyme binding"/>
    <property type="evidence" value="ECO:0007669"/>
    <property type="project" value="TreeGrafter"/>
</dbReference>
<dbReference type="Proteomes" id="UP000800092">
    <property type="component" value="Unassembled WGS sequence"/>
</dbReference>
<gene>
    <name evidence="3" type="ORF">EV356DRAFT_501488</name>
</gene>
<dbReference type="InterPro" id="IPR041807">
    <property type="entry name" value="Cue5/Don1_CUE"/>
</dbReference>
<dbReference type="Pfam" id="PF02845">
    <property type="entry name" value="CUE"/>
    <property type="match status" value="1"/>
</dbReference>